<feature type="compositionally biased region" description="Basic and acidic residues" evidence="2">
    <location>
        <begin position="334"/>
        <end position="364"/>
    </location>
</feature>
<reference evidence="4 5" key="1">
    <citation type="journal article" date="2025" name="Microbiol. Resour. Announc.">
        <title>Draft genome sequences for Neonectria magnoliae and Neonectria punicea, canker pathogens of Liriodendron tulipifera and Acer saccharum in West Virginia.</title>
        <authorList>
            <person name="Petronek H.M."/>
            <person name="Kasson M.T."/>
            <person name="Metheny A.M."/>
            <person name="Stauder C.M."/>
            <person name="Lovett B."/>
            <person name="Lynch S.C."/>
            <person name="Garnas J.R."/>
            <person name="Kasson L.R."/>
            <person name="Stajich J.E."/>
        </authorList>
    </citation>
    <scope>NUCLEOTIDE SEQUENCE [LARGE SCALE GENOMIC DNA]</scope>
    <source>
        <strain evidence="4 5">NRRL 64653</strain>
    </source>
</reference>
<keyword evidence="5" id="KW-1185">Reference proteome</keyword>
<feature type="compositionally biased region" description="Basic and acidic residues" evidence="2">
    <location>
        <begin position="234"/>
        <end position="253"/>
    </location>
</feature>
<keyword evidence="1" id="KW-0175">Coiled coil</keyword>
<feature type="transmembrane region" description="Helical" evidence="3">
    <location>
        <begin position="89"/>
        <end position="110"/>
    </location>
</feature>
<dbReference type="EMBL" id="JAZAVJ010000442">
    <property type="protein sequence ID" value="KAK7397745.1"/>
    <property type="molecule type" value="Genomic_DNA"/>
</dbReference>
<feature type="region of interest" description="Disordered" evidence="2">
    <location>
        <begin position="186"/>
        <end position="253"/>
    </location>
</feature>
<name>A0ABR1GI06_9HYPO</name>
<proteinExistence type="predicted"/>
<protein>
    <submittedName>
        <fullName evidence="4">Uncharacterized protein</fullName>
    </submittedName>
</protein>
<keyword evidence="3" id="KW-0472">Membrane</keyword>
<sequence>MASPQRVPDWARPREPPKFRDMTTTERLAELARQVTRSSYQILFSTYDVSLSMAAFAQKITHEVRGLPSLVRISDEFLENVRGATKAELIHAVCILYFVYYVLYFVYSIFEEMFLPVIAAYLAHVPPVEDIPHQTRNFVFRLVVSTINACELVADYITLSIVVTVYFLFCYRVCLSLKSYINPRPPKAQNKVRRSPAQGSITTGGKKPQGAKCVAVGGNMGSKSPPQKANTSKSRSDRDIKQDEQDKDCWRKSDMRNQKHVQLLQESLELEKNRVLVLEAKVKSLEKLPNNTPEAAQFYIDDLQRQVVQLEDKKQNEKRLQIAQAIAHKRIRDLEKENSDLREERKTAEAQHLSPDDNSRRPPDYKYQTVLDKYKKEKEERTRLETAAYDHLAQIDRLHRELKAEKKAKNDKEPPYERELCAARKRIIAQDAKMGELHKLTEEIQAKEADFAKLQELLEETQAKLE</sequence>
<organism evidence="4 5">
    <name type="scientific">Neonectria punicea</name>
    <dbReference type="NCBI Taxonomy" id="979145"/>
    <lineage>
        <taxon>Eukaryota</taxon>
        <taxon>Fungi</taxon>
        <taxon>Dikarya</taxon>
        <taxon>Ascomycota</taxon>
        <taxon>Pezizomycotina</taxon>
        <taxon>Sordariomycetes</taxon>
        <taxon>Hypocreomycetidae</taxon>
        <taxon>Hypocreales</taxon>
        <taxon>Nectriaceae</taxon>
        <taxon>Neonectria</taxon>
    </lineage>
</organism>
<evidence type="ECO:0000313" key="4">
    <source>
        <dbReference type="EMBL" id="KAK7397745.1"/>
    </source>
</evidence>
<feature type="compositionally biased region" description="Polar residues" evidence="2">
    <location>
        <begin position="221"/>
        <end position="233"/>
    </location>
</feature>
<comment type="caution">
    <text evidence="4">The sequence shown here is derived from an EMBL/GenBank/DDBJ whole genome shotgun (WGS) entry which is preliminary data.</text>
</comment>
<gene>
    <name evidence="4" type="ORF">QQX98_012886</name>
</gene>
<feature type="coiled-coil region" evidence="1">
    <location>
        <begin position="437"/>
        <end position="464"/>
    </location>
</feature>
<accession>A0ABR1GI06</accession>
<feature type="transmembrane region" description="Helical" evidence="3">
    <location>
        <begin position="156"/>
        <end position="175"/>
    </location>
</feature>
<evidence type="ECO:0000256" key="2">
    <source>
        <dbReference type="SAM" id="MobiDB-lite"/>
    </source>
</evidence>
<keyword evidence="3" id="KW-0812">Transmembrane</keyword>
<dbReference type="Proteomes" id="UP001498476">
    <property type="component" value="Unassembled WGS sequence"/>
</dbReference>
<evidence type="ECO:0000313" key="5">
    <source>
        <dbReference type="Proteomes" id="UP001498476"/>
    </source>
</evidence>
<evidence type="ECO:0000256" key="1">
    <source>
        <dbReference type="SAM" id="Coils"/>
    </source>
</evidence>
<keyword evidence="3" id="KW-1133">Transmembrane helix</keyword>
<feature type="region of interest" description="Disordered" evidence="2">
    <location>
        <begin position="334"/>
        <end position="365"/>
    </location>
</feature>
<evidence type="ECO:0000256" key="3">
    <source>
        <dbReference type="SAM" id="Phobius"/>
    </source>
</evidence>